<evidence type="ECO:0000313" key="2">
    <source>
        <dbReference type="EMBL" id="ODJ87685.1"/>
    </source>
</evidence>
<gene>
    <name evidence="2" type="ORF">CODIS_21020</name>
</gene>
<dbReference type="EMBL" id="MARB01000010">
    <property type="protein sequence ID" value="ODJ87685.1"/>
    <property type="molecule type" value="Genomic_DNA"/>
</dbReference>
<sequence length="89" mass="10415">MPIQGQYKKQLHNSGRQMPVWLSVRRHWKLMTTKQSDHDNDQQQQVEAKPGSSDGQLKEIMCWKDPYKVCKCEHAQQGVYCGRFPIPTD</sequence>
<dbReference type="AlphaFoldDB" id="A0A7Z1AF51"/>
<organism evidence="2 3">
    <name type="scientific">Candidatus Thiodiazotropha endolucinida</name>
    <dbReference type="NCBI Taxonomy" id="1655433"/>
    <lineage>
        <taxon>Bacteria</taxon>
        <taxon>Pseudomonadati</taxon>
        <taxon>Pseudomonadota</taxon>
        <taxon>Gammaproteobacteria</taxon>
        <taxon>Chromatiales</taxon>
        <taxon>Sedimenticolaceae</taxon>
        <taxon>Candidatus Thiodiazotropha</taxon>
    </lineage>
</organism>
<reference evidence="2 3" key="1">
    <citation type="submission" date="2016-06" db="EMBL/GenBank/DDBJ databases">
        <title>Genome sequence of endosymbiont of Candidatus Endolucinida thiodiazotropha.</title>
        <authorList>
            <person name="Poehlein A."/>
            <person name="Koenig S."/>
            <person name="Heiden S.E."/>
            <person name="Thuermer A."/>
            <person name="Voget S."/>
            <person name="Daniel R."/>
            <person name="Markert S."/>
            <person name="Gros O."/>
            <person name="Schweder T."/>
        </authorList>
    </citation>
    <scope>NUCLEOTIDE SEQUENCE [LARGE SCALE GENOMIC DNA]</scope>
    <source>
        <strain evidence="2 3">COS</strain>
    </source>
</reference>
<feature type="region of interest" description="Disordered" evidence="1">
    <location>
        <begin position="33"/>
        <end position="53"/>
    </location>
</feature>
<evidence type="ECO:0000256" key="1">
    <source>
        <dbReference type="SAM" id="MobiDB-lite"/>
    </source>
</evidence>
<comment type="caution">
    <text evidence="2">The sequence shown here is derived from an EMBL/GenBank/DDBJ whole genome shotgun (WGS) entry which is preliminary data.</text>
</comment>
<accession>A0A7Z1AF51</accession>
<name>A0A7Z1AF51_9GAMM</name>
<evidence type="ECO:0000313" key="3">
    <source>
        <dbReference type="Proteomes" id="UP000094769"/>
    </source>
</evidence>
<keyword evidence="3" id="KW-1185">Reference proteome</keyword>
<proteinExistence type="predicted"/>
<protein>
    <submittedName>
        <fullName evidence="2">Uncharacterized protein</fullName>
    </submittedName>
</protein>
<dbReference type="Proteomes" id="UP000094769">
    <property type="component" value="Unassembled WGS sequence"/>
</dbReference>